<dbReference type="Pfam" id="PF00400">
    <property type="entry name" value="WD40"/>
    <property type="match status" value="3"/>
</dbReference>
<dbReference type="InterPro" id="IPR002130">
    <property type="entry name" value="Cyclophilin-type_PPIase_dom"/>
</dbReference>
<evidence type="ECO:0000256" key="8">
    <source>
        <dbReference type="PROSITE-ProRule" id="PRU00221"/>
    </source>
</evidence>
<keyword evidence="4 8" id="KW-0853">WD repeat</keyword>
<dbReference type="Pfam" id="PF00160">
    <property type="entry name" value="Pro_isomerase"/>
    <property type="match status" value="1"/>
</dbReference>
<keyword evidence="7" id="KW-0413">Isomerase</keyword>
<dbReference type="EMBL" id="GECU01030402">
    <property type="protein sequence ID" value="JAS77304.1"/>
    <property type="molecule type" value="Transcribed_RNA"/>
</dbReference>
<dbReference type="InterPro" id="IPR029000">
    <property type="entry name" value="Cyclophilin-like_dom_sf"/>
</dbReference>
<evidence type="ECO:0000256" key="3">
    <source>
        <dbReference type="ARBA" id="ARBA00013194"/>
    </source>
</evidence>
<evidence type="ECO:0000313" key="11">
    <source>
        <dbReference type="EMBL" id="JAS77304.1"/>
    </source>
</evidence>
<accession>A0A1B6HRJ9</accession>
<feature type="compositionally biased region" description="Basic and acidic residues" evidence="9">
    <location>
        <begin position="1"/>
        <end position="20"/>
    </location>
</feature>
<comment type="similarity">
    <text evidence="2">Belongs to the cyclophilin-type PPIase family.</text>
</comment>
<name>A0A1B6HRJ9_9HEMI</name>
<dbReference type="CDD" id="cd01927">
    <property type="entry name" value="cyclophilin_WD40"/>
    <property type="match status" value="1"/>
</dbReference>
<dbReference type="FunFam" id="2.40.100.10:FF:000003">
    <property type="entry name" value="Peptidylprolyl isomerase domain and WD repeat-containing 1"/>
    <property type="match status" value="1"/>
</dbReference>
<protein>
    <recommendedName>
        <fullName evidence="3">peptidylprolyl isomerase</fullName>
        <ecNumber evidence="3">5.2.1.8</ecNumber>
    </recommendedName>
</protein>
<dbReference type="InterPro" id="IPR036322">
    <property type="entry name" value="WD40_repeat_dom_sf"/>
</dbReference>
<evidence type="ECO:0000256" key="2">
    <source>
        <dbReference type="ARBA" id="ARBA00007365"/>
    </source>
</evidence>
<dbReference type="Gene3D" id="2.130.10.10">
    <property type="entry name" value="YVTN repeat-like/Quinoprotein amine dehydrogenase"/>
    <property type="match status" value="2"/>
</dbReference>
<evidence type="ECO:0000256" key="4">
    <source>
        <dbReference type="ARBA" id="ARBA00022574"/>
    </source>
</evidence>
<comment type="catalytic activity">
    <reaction evidence="1">
        <text>[protein]-peptidylproline (omega=180) = [protein]-peptidylproline (omega=0)</text>
        <dbReference type="Rhea" id="RHEA:16237"/>
        <dbReference type="Rhea" id="RHEA-COMP:10747"/>
        <dbReference type="Rhea" id="RHEA-COMP:10748"/>
        <dbReference type="ChEBI" id="CHEBI:83833"/>
        <dbReference type="ChEBI" id="CHEBI:83834"/>
        <dbReference type="EC" id="5.2.1.8"/>
    </reaction>
</comment>
<dbReference type="InterPro" id="IPR044666">
    <property type="entry name" value="Cyclophilin_A-like"/>
</dbReference>
<dbReference type="AlphaFoldDB" id="A0A1B6HRJ9"/>
<dbReference type="GO" id="GO:0005634">
    <property type="term" value="C:nucleus"/>
    <property type="evidence" value="ECO:0007669"/>
    <property type="project" value="UniProtKB-ARBA"/>
</dbReference>
<dbReference type="Gene3D" id="2.40.100.10">
    <property type="entry name" value="Cyclophilin-like"/>
    <property type="match status" value="1"/>
</dbReference>
<dbReference type="PROSITE" id="PS50072">
    <property type="entry name" value="CSA_PPIASE_2"/>
    <property type="match status" value="1"/>
</dbReference>
<dbReference type="GO" id="GO:0003755">
    <property type="term" value="F:peptidyl-prolyl cis-trans isomerase activity"/>
    <property type="evidence" value="ECO:0007669"/>
    <property type="project" value="UniProtKB-KW"/>
</dbReference>
<feature type="repeat" description="WD" evidence="8">
    <location>
        <begin position="100"/>
        <end position="141"/>
    </location>
</feature>
<feature type="region of interest" description="Disordered" evidence="9">
    <location>
        <begin position="1"/>
        <end position="33"/>
    </location>
</feature>
<dbReference type="PANTHER" id="PTHR45625">
    <property type="entry name" value="PEPTIDYL-PROLYL CIS-TRANS ISOMERASE-RELATED"/>
    <property type="match status" value="1"/>
</dbReference>
<dbReference type="InterPro" id="IPR015943">
    <property type="entry name" value="WD40/YVTN_repeat-like_dom_sf"/>
</dbReference>
<evidence type="ECO:0000256" key="5">
    <source>
        <dbReference type="ARBA" id="ARBA00022737"/>
    </source>
</evidence>
<dbReference type="PROSITE" id="PS50082">
    <property type="entry name" value="WD_REPEATS_2"/>
    <property type="match status" value="2"/>
</dbReference>
<dbReference type="PRINTS" id="PR00153">
    <property type="entry name" value="CSAPPISMRASE"/>
</dbReference>
<dbReference type="SMART" id="SM00320">
    <property type="entry name" value="WD40"/>
    <property type="match status" value="4"/>
</dbReference>
<feature type="domain" description="PPIase cyclophilin-type" evidence="10">
    <location>
        <begin position="461"/>
        <end position="615"/>
    </location>
</feature>
<keyword evidence="6" id="KW-0697">Rotamase</keyword>
<evidence type="ECO:0000256" key="1">
    <source>
        <dbReference type="ARBA" id="ARBA00000971"/>
    </source>
</evidence>
<keyword evidence="5" id="KW-0677">Repeat</keyword>
<evidence type="ECO:0000259" key="10">
    <source>
        <dbReference type="PROSITE" id="PS50072"/>
    </source>
</evidence>
<evidence type="ECO:0000256" key="7">
    <source>
        <dbReference type="ARBA" id="ARBA00023235"/>
    </source>
</evidence>
<reference evidence="11" key="1">
    <citation type="submission" date="2015-11" db="EMBL/GenBank/DDBJ databases">
        <title>De novo transcriptome assembly of four potential Pierce s Disease insect vectors from Arizona vineyards.</title>
        <authorList>
            <person name="Tassone E.E."/>
        </authorList>
    </citation>
    <scope>NUCLEOTIDE SEQUENCE</scope>
</reference>
<dbReference type="SUPFAM" id="SSF50978">
    <property type="entry name" value="WD40 repeat-like"/>
    <property type="match status" value="1"/>
</dbReference>
<sequence length="616" mass="69582">MADTSKREHKEDSESEHSDEWIGPTPAEAAPPKKRKVLQYEKLYLDNLPNSESYEKSFMHRDVITHIVATKTEFIITGSCDGHVKFWKKMEELIEFVKHFRSHLGAITDMTANYNGTLLCTVATDKSVKVFDVINFDMINMMKLNYIPQCAEWVHSLGDAIPAVAIGDSASNAIYIYDGRGTNEPLIKLDKLHLKPVSIIKYNPVFDVAVSVDSAGILEYWGGARQDYKFPKCAKFESKLDTDLFEFVKHKTQLFGLCFSPDGSKFATISADHKVRVFKFLTGKLTRVFDESLQRFSELQQKKQQLPNMEFGRRMAGERDLEKSESLKLSNLTFDESGYLLLYPTMLGIKVVNLHTNRCVRLLGKPENLRILRIALFQGKPKKTKAAMTVELEASENPTLDSLTPDPAIFCTAFKKNRFYIFTRREPEDTKSAEADRDVFNEKPSKEDIISATEASSVQRLYDSAIIHTSLGDIHVTLFKECPRSVENFCVHSKNGYYNGHIFHRVIKGFMIQTGDPTGTGAGGESIWGGEFEDEIRSNLKHDRPYTLSMANAGPNTNGSQFFITVIPTPWLDNKHTVFGRVVKGMEVVQNISNAKTNAKTDKPYDDISIISVTVK</sequence>
<dbReference type="InterPro" id="IPR001680">
    <property type="entry name" value="WD40_rpt"/>
</dbReference>
<dbReference type="EC" id="5.2.1.8" evidence="3"/>
<dbReference type="PANTHER" id="PTHR45625:SF4">
    <property type="entry name" value="PEPTIDYLPROLYL ISOMERASE DOMAIN AND WD REPEAT-CONTAINING PROTEIN 1"/>
    <property type="match status" value="1"/>
</dbReference>
<evidence type="ECO:0000256" key="9">
    <source>
        <dbReference type="SAM" id="MobiDB-lite"/>
    </source>
</evidence>
<dbReference type="FunFam" id="2.130.10.10:FF:000450">
    <property type="entry name" value="Peptidylprolyl isomerase domain and WD-repeat protein 1"/>
    <property type="match status" value="1"/>
</dbReference>
<proteinExistence type="inferred from homology"/>
<organism evidence="11">
    <name type="scientific">Homalodisca liturata</name>
    <dbReference type="NCBI Taxonomy" id="320908"/>
    <lineage>
        <taxon>Eukaryota</taxon>
        <taxon>Metazoa</taxon>
        <taxon>Ecdysozoa</taxon>
        <taxon>Arthropoda</taxon>
        <taxon>Hexapoda</taxon>
        <taxon>Insecta</taxon>
        <taxon>Pterygota</taxon>
        <taxon>Neoptera</taxon>
        <taxon>Paraneoptera</taxon>
        <taxon>Hemiptera</taxon>
        <taxon>Auchenorrhyncha</taxon>
        <taxon>Membracoidea</taxon>
        <taxon>Cicadellidae</taxon>
        <taxon>Cicadellinae</taxon>
        <taxon>Proconiini</taxon>
        <taxon>Homalodisca</taxon>
    </lineage>
</organism>
<dbReference type="SUPFAM" id="SSF50891">
    <property type="entry name" value="Cyclophilin-like"/>
    <property type="match status" value="1"/>
</dbReference>
<evidence type="ECO:0000256" key="6">
    <source>
        <dbReference type="ARBA" id="ARBA00023110"/>
    </source>
</evidence>
<feature type="repeat" description="WD" evidence="8">
    <location>
        <begin position="247"/>
        <end position="288"/>
    </location>
</feature>
<gene>
    <name evidence="11" type="ORF">g.35358</name>
</gene>